<dbReference type="SUPFAM" id="SSF54695">
    <property type="entry name" value="POZ domain"/>
    <property type="match status" value="1"/>
</dbReference>
<feature type="region of interest" description="Disordered" evidence="43">
    <location>
        <begin position="781"/>
        <end position="800"/>
    </location>
</feature>
<feature type="domain" description="C2H2-type" evidence="45">
    <location>
        <begin position="832"/>
        <end position="859"/>
    </location>
</feature>
<evidence type="ECO:0000256" key="22">
    <source>
        <dbReference type="ARBA" id="ARBA00022771"/>
    </source>
</evidence>
<keyword evidence="10" id="KW-0217">Developmental protein</keyword>
<dbReference type="Pfam" id="PF00096">
    <property type="entry name" value="zf-C2H2"/>
    <property type="match status" value="2"/>
</dbReference>
<comment type="cofactor">
    <cofactor evidence="1">
        <name>Mg(2+)</name>
        <dbReference type="ChEBI" id="CHEBI:18420"/>
    </cofactor>
</comment>
<evidence type="ECO:0000256" key="41">
    <source>
        <dbReference type="ARBA" id="ARBA00083478"/>
    </source>
</evidence>
<keyword evidence="14" id="KW-0597">Phosphoprotein</keyword>
<dbReference type="SMART" id="SM00355">
    <property type="entry name" value="ZnF_C2H2"/>
    <property type="match status" value="4"/>
</dbReference>
<keyword evidence="31" id="KW-0804">Transcription</keyword>
<dbReference type="Gene3D" id="3.30.710.10">
    <property type="entry name" value="Potassium Channel Kv1.1, Chain A"/>
    <property type="match status" value="1"/>
</dbReference>
<dbReference type="GO" id="GO:0003919">
    <property type="term" value="F:FMN adenylyltransferase activity"/>
    <property type="evidence" value="ECO:0007669"/>
    <property type="project" value="UniProtKB-EC"/>
</dbReference>
<evidence type="ECO:0000256" key="6">
    <source>
        <dbReference type="ARBA" id="ARBA00006749"/>
    </source>
</evidence>
<evidence type="ECO:0000256" key="42">
    <source>
        <dbReference type="PROSITE-ProRule" id="PRU00042"/>
    </source>
</evidence>
<keyword evidence="30" id="KW-0238">DNA-binding</keyword>
<dbReference type="InterPro" id="IPR001453">
    <property type="entry name" value="MoaB/Mog_dom"/>
</dbReference>
<evidence type="ECO:0000256" key="1">
    <source>
        <dbReference type="ARBA" id="ARBA00001946"/>
    </source>
</evidence>
<evidence type="ECO:0000256" key="35">
    <source>
        <dbReference type="ARBA" id="ARBA00031871"/>
    </source>
</evidence>
<evidence type="ECO:0000256" key="13">
    <source>
        <dbReference type="ARBA" id="ARBA00022499"/>
    </source>
</evidence>
<keyword evidence="17" id="KW-0808">Transferase</keyword>
<dbReference type="Proteomes" id="UP000322234">
    <property type="component" value="Unassembled WGS sequence"/>
</dbReference>
<dbReference type="GO" id="GO:0008270">
    <property type="term" value="F:zinc ion binding"/>
    <property type="evidence" value="ECO:0007669"/>
    <property type="project" value="UniProtKB-KW"/>
</dbReference>
<comment type="subcellular location">
    <subcellularLocation>
        <location evidence="4">Cytoplasm</location>
    </subcellularLocation>
    <subcellularLocation>
        <location evidence="3">Nucleus</location>
    </subcellularLocation>
</comment>
<keyword evidence="13" id="KW-1017">Isopeptide bond</keyword>
<keyword evidence="29" id="KW-0805">Transcription regulation</keyword>
<dbReference type="PROSITE" id="PS00028">
    <property type="entry name" value="ZINC_FINGER_C2H2_1"/>
    <property type="match status" value="3"/>
</dbReference>
<keyword evidence="26" id="KW-0067">ATP-binding</keyword>
<dbReference type="InterPro" id="IPR002500">
    <property type="entry name" value="PAPS_reduct_dom"/>
</dbReference>
<keyword evidence="28" id="KW-0007">Acetylation</keyword>
<dbReference type="Gene3D" id="3.40.980.10">
    <property type="entry name" value="MoaB/Mog-like domain"/>
    <property type="match status" value="1"/>
</dbReference>
<dbReference type="Pfam" id="PF00994">
    <property type="entry name" value="MoCF_biosynth"/>
    <property type="match status" value="1"/>
</dbReference>
<dbReference type="Pfam" id="PF01507">
    <property type="entry name" value="PAPS_reduct"/>
    <property type="match status" value="1"/>
</dbReference>
<feature type="domain" description="C2H2-type" evidence="45">
    <location>
        <begin position="860"/>
        <end position="887"/>
    </location>
</feature>
<evidence type="ECO:0000256" key="24">
    <source>
        <dbReference type="ARBA" id="ARBA00022827"/>
    </source>
</evidence>
<comment type="subunit">
    <text evidence="37">Homodimerizes. Interacts with NCL, NEDD4 and YBX1. Interacts with HNRNPU (via RNA-binding RGG-box region); the interaction facilitates the recruitment of long non-coding RNA Blnc1 by ZBTB7B. Interacts with HDAC4 and HDAC5; the interaction allows the recruitment of HDAC4 and HDAC5 on CD8 loci for deacetylation and possible inhibition of CD8 genes expression.</text>
</comment>
<dbReference type="GO" id="GO:0006771">
    <property type="term" value="P:riboflavin metabolic process"/>
    <property type="evidence" value="ECO:0007669"/>
    <property type="project" value="UniProtKB-ARBA"/>
</dbReference>
<keyword evidence="25" id="KW-0862">Zinc</keyword>
<dbReference type="PANTHER" id="PTHR46105:SF4">
    <property type="entry name" value="ZINC FINGER AND BTB DOMAIN-CONTAINING PROTEIN 7B"/>
    <property type="match status" value="1"/>
</dbReference>
<evidence type="ECO:0000256" key="14">
    <source>
        <dbReference type="ARBA" id="ARBA00022553"/>
    </source>
</evidence>
<dbReference type="InterPro" id="IPR011333">
    <property type="entry name" value="SKP1/BTB/POZ_sf"/>
</dbReference>
<keyword evidence="18" id="KW-0548">Nucleotidyltransferase</keyword>
<feature type="region of interest" description="Disordered" evidence="43">
    <location>
        <begin position="634"/>
        <end position="766"/>
    </location>
</feature>
<dbReference type="EMBL" id="VBQZ03000149">
    <property type="protein sequence ID" value="MXQ95892.1"/>
    <property type="molecule type" value="Genomic_DNA"/>
</dbReference>
<accession>A0A6B0S1V1</accession>
<dbReference type="GO" id="GO:0072388">
    <property type="term" value="P:flavin adenine dinucleotide biosynthetic process"/>
    <property type="evidence" value="ECO:0007669"/>
    <property type="project" value="UniProtKB-ARBA"/>
</dbReference>
<evidence type="ECO:0000256" key="7">
    <source>
        <dbReference type="ARBA" id="ARBA00007589"/>
    </source>
</evidence>
<sequence length="997" mass="108650">MASRASEPPPGRSVTAGIIIVGDEILKGHTQDTNTYFLCRTLRSLGVQVCRVSVVPDEVATIAAEITAFSSRFTHVLTAGGIGPTHDDVTFEAVAQAFGDELKPHPELEAAIKALGGAGWEKLSRVPTSARLHYGTDPHTGHPFRFPLVSVRNVYLFPGIPELLRRVLEGLKGLFQNTAVQFHLREMYVAANEASIAPILAEAQAHFGRRLGLGSYPDWGSNYYQVKLTLDSEEEGPLEECLAYLTARLPQGSVVPYVPNAVEQAGEAVYKLTESGSSLGEKVAGALQTIETALARYSLTQLCVGFNGGKDCTALLHLFHAAVQRKCPDAQEPLQILYIRSISPFPELEQFLQDTIKRYNLQVLEAEGDMKQALSELQARHPQLEAVLMGTRRTDPYSCSLCPFSPTDPGWPAFMRINPLLDWTYRDIWDFLRQLFVPYCILYDRGGQEELPARPLSVQEKMGSPEDDLIGIPFPDHSSELLSCLNEQRQLGHLCDLTIRTQGLEYRTHRAVLAACSHYFKKLFTEGGGGALSGAGGGGTAAGGAGAGVCELDFVGPEALGALLEFAYTATLTTSSANMPAVLQAARLLEIPCVIAACMEILQGSGLEAPSPDEDDCERARQYLEAFACTATTSASGVPNGDDSPPQAPLPPPPPPRPVARRSRKPRKAFLQTKGARANHLVPEVPTVPTHPFTYEEEEEAGRVGSGLGDSYSPPTGAASPPEGPLSYEACEGEEEEEELVYPPPYGLAQGGGPPLSPEELGSDEDAIDPDLMAYLSSLHQDTLPPGLDSQDKLVRKRRSQMPQECPVCHKIIHGAGKLPRHMRTHTGEKPFACEVCGVRFTRNDKLKIHMRKHTGERPYSCSHCPARFLHSYDLKNHMHLHTGDRPYECHLCHKAFAKEDHLQRHLKGQNCLEVRTRRRRKDDAPPHYPPPSAATSSPAGLDLSNGHLDTFRLSLPRFWETSAPTGPPDSTPGPPDDDEEEGAPTTPQAEGAMDTS</sequence>
<dbReference type="GO" id="GO:0005524">
    <property type="term" value="F:ATP binding"/>
    <property type="evidence" value="ECO:0007669"/>
    <property type="project" value="UniProtKB-KW"/>
</dbReference>
<feature type="compositionally biased region" description="Pro residues" evidence="43">
    <location>
        <begin position="966"/>
        <end position="975"/>
    </location>
</feature>
<dbReference type="GO" id="GO:0010628">
    <property type="term" value="P:positive regulation of gene expression"/>
    <property type="evidence" value="ECO:0007669"/>
    <property type="project" value="TreeGrafter"/>
</dbReference>
<dbReference type="InterPro" id="IPR050457">
    <property type="entry name" value="ZnFinger_BTB_dom_contain"/>
</dbReference>
<keyword evidence="21" id="KW-0547">Nucleotide-binding</keyword>
<evidence type="ECO:0000256" key="19">
    <source>
        <dbReference type="ARBA" id="ARBA00022723"/>
    </source>
</evidence>
<evidence type="ECO:0000313" key="46">
    <source>
        <dbReference type="EMBL" id="MXQ95892.1"/>
    </source>
</evidence>
<dbReference type="GO" id="GO:0005634">
    <property type="term" value="C:nucleus"/>
    <property type="evidence" value="ECO:0007669"/>
    <property type="project" value="UniProtKB-SubCell"/>
</dbReference>
<feature type="domain" description="C2H2-type" evidence="45">
    <location>
        <begin position="888"/>
        <end position="921"/>
    </location>
</feature>
<dbReference type="FunFam" id="3.30.160.60:FF:000115">
    <property type="entry name" value="Zinc finger and BTB domain containing 7C"/>
    <property type="match status" value="1"/>
</dbReference>
<evidence type="ECO:0000313" key="47">
    <source>
        <dbReference type="Proteomes" id="UP000322234"/>
    </source>
</evidence>
<feature type="domain" description="C2H2-type" evidence="45">
    <location>
        <begin position="804"/>
        <end position="831"/>
    </location>
</feature>
<evidence type="ECO:0000256" key="4">
    <source>
        <dbReference type="ARBA" id="ARBA00004496"/>
    </source>
</evidence>
<feature type="compositionally biased region" description="Pro residues" evidence="43">
    <location>
        <begin position="646"/>
        <end position="658"/>
    </location>
</feature>
<name>A0A6B0S1V1_9CETA</name>
<dbReference type="Gene3D" id="3.30.160.60">
    <property type="entry name" value="Classic Zinc Finger"/>
    <property type="match status" value="4"/>
</dbReference>
<evidence type="ECO:0000259" key="45">
    <source>
        <dbReference type="PROSITE" id="PS50157"/>
    </source>
</evidence>
<dbReference type="SUPFAM" id="SSF52402">
    <property type="entry name" value="Adenine nucleotide alpha hydrolases-like"/>
    <property type="match status" value="1"/>
</dbReference>
<dbReference type="FunFam" id="3.30.710.10:FF:000089">
    <property type="entry name" value="Zinc finger and BTB domain-containing protein 7B"/>
    <property type="match status" value="1"/>
</dbReference>
<keyword evidence="19" id="KW-0479">Metal-binding</keyword>
<evidence type="ECO:0000256" key="3">
    <source>
        <dbReference type="ARBA" id="ARBA00004123"/>
    </source>
</evidence>
<evidence type="ECO:0000256" key="17">
    <source>
        <dbReference type="ARBA" id="ARBA00022679"/>
    </source>
</evidence>
<evidence type="ECO:0000256" key="9">
    <source>
        <dbReference type="ARBA" id="ARBA00015431"/>
    </source>
</evidence>
<feature type="compositionally biased region" description="Basic residues" evidence="43">
    <location>
        <begin position="659"/>
        <end position="668"/>
    </location>
</feature>
<dbReference type="PANTHER" id="PTHR46105">
    <property type="entry name" value="AGAP004733-PA"/>
    <property type="match status" value="1"/>
</dbReference>
<dbReference type="CDD" id="cd18327">
    <property type="entry name" value="BTB_POZ_ZBTB7B_ZBTB15"/>
    <property type="match status" value="1"/>
</dbReference>
<comment type="function">
    <text evidence="2">Catalyzes the adenylation of flavin mononucleotide (FMN) to form flavin adenine dinucleotide (FAD) coenzyme.</text>
</comment>
<dbReference type="CDD" id="cd00885">
    <property type="entry name" value="cinA"/>
    <property type="match status" value="1"/>
</dbReference>
<dbReference type="GO" id="GO:0005829">
    <property type="term" value="C:cytosol"/>
    <property type="evidence" value="ECO:0007669"/>
    <property type="project" value="UniProtKB-ARBA"/>
</dbReference>
<dbReference type="Pfam" id="PF24102">
    <property type="entry name" value="FLAD1_M"/>
    <property type="match status" value="1"/>
</dbReference>
<evidence type="ECO:0000256" key="15">
    <source>
        <dbReference type="ARBA" id="ARBA00022630"/>
    </source>
</evidence>
<dbReference type="SUPFAM" id="SSF53218">
    <property type="entry name" value="Molybdenum cofactor biosynthesis proteins"/>
    <property type="match status" value="1"/>
</dbReference>
<comment type="similarity">
    <text evidence="6">In the C-terminal section; belongs to the PAPS reductase family. FAD1 subfamily.</text>
</comment>
<evidence type="ECO:0000256" key="18">
    <source>
        <dbReference type="ARBA" id="ARBA00022695"/>
    </source>
</evidence>
<evidence type="ECO:0000256" key="27">
    <source>
        <dbReference type="ARBA" id="ARBA00022843"/>
    </source>
</evidence>
<dbReference type="PROSITE" id="PS50097">
    <property type="entry name" value="BTB"/>
    <property type="match status" value="1"/>
</dbReference>
<feature type="compositionally biased region" description="Acidic residues" evidence="43">
    <location>
        <begin position="731"/>
        <end position="740"/>
    </location>
</feature>
<dbReference type="FunFam" id="3.40.50.620:FF:000113">
    <property type="entry name" value="FAD synthase"/>
    <property type="match status" value="1"/>
</dbReference>
<evidence type="ECO:0000256" key="30">
    <source>
        <dbReference type="ARBA" id="ARBA00023125"/>
    </source>
</evidence>
<evidence type="ECO:0000256" key="23">
    <source>
        <dbReference type="ARBA" id="ARBA00022782"/>
    </source>
</evidence>
<evidence type="ECO:0000256" key="36">
    <source>
        <dbReference type="ARBA" id="ARBA00049494"/>
    </source>
</evidence>
<evidence type="ECO:0000256" key="43">
    <source>
        <dbReference type="SAM" id="MobiDB-lite"/>
    </source>
</evidence>
<feature type="region of interest" description="Disordered" evidence="43">
    <location>
        <begin position="914"/>
        <end position="997"/>
    </location>
</feature>
<comment type="caution">
    <text evidence="46">The sequence shown here is derived from an EMBL/GenBank/DDBJ whole genome shotgun (WGS) entry which is preliminary data.</text>
</comment>
<evidence type="ECO:0000256" key="37">
    <source>
        <dbReference type="ARBA" id="ARBA00062741"/>
    </source>
</evidence>
<keyword evidence="20" id="KW-0677">Repeat</keyword>
<dbReference type="AlphaFoldDB" id="A0A6B0S1V1"/>
<dbReference type="GO" id="GO:0000978">
    <property type="term" value="F:RNA polymerase II cis-regulatory region sequence-specific DNA binding"/>
    <property type="evidence" value="ECO:0007669"/>
    <property type="project" value="TreeGrafter"/>
</dbReference>
<evidence type="ECO:0000256" key="10">
    <source>
        <dbReference type="ARBA" id="ARBA00022473"/>
    </source>
</evidence>
<organism evidence="46 47">
    <name type="scientific">Bos mutus</name>
    <name type="common">wild yak</name>
    <dbReference type="NCBI Taxonomy" id="72004"/>
    <lineage>
        <taxon>Eukaryota</taxon>
        <taxon>Metazoa</taxon>
        <taxon>Chordata</taxon>
        <taxon>Craniata</taxon>
        <taxon>Vertebrata</taxon>
        <taxon>Euteleostomi</taxon>
        <taxon>Mammalia</taxon>
        <taxon>Eutheria</taxon>
        <taxon>Laurasiatheria</taxon>
        <taxon>Artiodactyla</taxon>
        <taxon>Ruminantia</taxon>
        <taxon>Pecora</taxon>
        <taxon>Bovidae</taxon>
        <taxon>Bovinae</taxon>
        <taxon>Bos</taxon>
    </lineage>
</organism>
<dbReference type="PROSITE" id="PS50157">
    <property type="entry name" value="ZINC_FINGER_C2H2_2"/>
    <property type="match status" value="4"/>
</dbReference>
<evidence type="ECO:0000256" key="29">
    <source>
        <dbReference type="ARBA" id="ARBA00023015"/>
    </source>
</evidence>
<evidence type="ECO:0000256" key="20">
    <source>
        <dbReference type="ARBA" id="ARBA00022737"/>
    </source>
</evidence>
<evidence type="ECO:0000256" key="8">
    <source>
        <dbReference type="ARBA" id="ARBA00012393"/>
    </source>
</evidence>
<evidence type="ECO:0000256" key="11">
    <source>
        <dbReference type="ARBA" id="ARBA00022490"/>
    </source>
</evidence>
<comment type="catalytic activity">
    <reaction evidence="36">
        <text>FMN + ATP + H(+) = FAD + diphosphate</text>
        <dbReference type="Rhea" id="RHEA:17237"/>
        <dbReference type="ChEBI" id="CHEBI:15378"/>
        <dbReference type="ChEBI" id="CHEBI:30616"/>
        <dbReference type="ChEBI" id="CHEBI:33019"/>
        <dbReference type="ChEBI" id="CHEBI:57692"/>
        <dbReference type="ChEBI" id="CHEBI:58210"/>
        <dbReference type="EC" id="2.7.7.2"/>
    </reaction>
</comment>
<evidence type="ECO:0000256" key="5">
    <source>
        <dbReference type="ARBA" id="ARBA00004726"/>
    </source>
</evidence>
<keyword evidence="12" id="KW-0678">Repressor</keyword>
<protein>
    <recommendedName>
        <fullName evidence="9">FAD synthase</fullName>
        <ecNumber evidence="8">2.7.7.2</ecNumber>
    </recommendedName>
    <alternativeName>
        <fullName evidence="33">FAD pyrophosphorylase</fullName>
    </alternativeName>
    <alternativeName>
        <fullName evidence="35">FMN adenylyltransferase</fullName>
    </alternativeName>
    <alternativeName>
        <fullName evidence="34">Flavin adenine dinucleotide synthase</fullName>
    </alternativeName>
    <alternativeName>
        <fullName evidence="39">Krueppel-related zinc finger protein cKrox</fullName>
    </alternativeName>
    <alternativeName>
        <fullName evidence="41">T-helper-inducing POZ/Krueppel-like factor</fullName>
    </alternativeName>
    <alternativeName>
        <fullName evidence="38">Zinc finger and BTB domain-containing protein 7B</fullName>
    </alternativeName>
    <alternativeName>
        <fullName evidence="40">Zinc finger protein Th-POK</fullName>
    </alternativeName>
</protein>
<keyword evidence="16" id="KW-0288">FMN</keyword>
<evidence type="ECO:0000256" key="31">
    <source>
        <dbReference type="ARBA" id="ARBA00023163"/>
    </source>
</evidence>
<keyword evidence="11" id="KW-0963">Cytoplasm</keyword>
<evidence type="ECO:0000256" key="39">
    <source>
        <dbReference type="ARBA" id="ARBA00078335"/>
    </source>
</evidence>
<gene>
    <name evidence="46" type="ORF">E5288_WYG015140</name>
</gene>
<evidence type="ECO:0000256" key="26">
    <source>
        <dbReference type="ARBA" id="ARBA00022840"/>
    </source>
</evidence>
<dbReference type="EC" id="2.7.7.2" evidence="8"/>
<proteinExistence type="inferred from homology"/>
<evidence type="ECO:0000256" key="32">
    <source>
        <dbReference type="ARBA" id="ARBA00023242"/>
    </source>
</evidence>
<evidence type="ECO:0000256" key="25">
    <source>
        <dbReference type="ARBA" id="ARBA00022833"/>
    </source>
</evidence>
<dbReference type="CDD" id="cd23948">
    <property type="entry name" value="FAD_synthase"/>
    <property type="match status" value="1"/>
</dbReference>
<keyword evidence="32" id="KW-0539">Nucleus</keyword>
<evidence type="ECO:0000256" key="40">
    <source>
        <dbReference type="ARBA" id="ARBA00081658"/>
    </source>
</evidence>
<dbReference type="FunFam" id="3.30.160.60:FF:000673">
    <property type="entry name" value="Zinc finger and BTB domain-containing 7B"/>
    <property type="match status" value="1"/>
</dbReference>
<keyword evidence="27" id="KW-0832">Ubl conjugation</keyword>
<dbReference type="InterPro" id="IPR000210">
    <property type="entry name" value="BTB/POZ_dom"/>
</dbReference>
<dbReference type="GO" id="GO:0030154">
    <property type="term" value="P:cell differentiation"/>
    <property type="evidence" value="ECO:0007669"/>
    <property type="project" value="UniProtKB-KW"/>
</dbReference>
<evidence type="ECO:0000256" key="2">
    <source>
        <dbReference type="ARBA" id="ARBA00003316"/>
    </source>
</evidence>
<dbReference type="InterPro" id="IPR013087">
    <property type="entry name" value="Znf_C2H2_type"/>
</dbReference>
<dbReference type="FunFam" id="3.30.160.60:FF:000202">
    <property type="entry name" value="Zinc finger protein 574"/>
    <property type="match status" value="1"/>
</dbReference>
<dbReference type="Pfam" id="PF00651">
    <property type="entry name" value="BTB"/>
    <property type="match status" value="1"/>
</dbReference>
<dbReference type="SUPFAM" id="SSF57667">
    <property type="entry name" value="beta-beta-alpha zinc fingers"/>
    <property type="match status" value="2"/>
</dbReference>
<dbReference type="FunFam" id="3.40.980.10:FF:000007">
    <property type="entry name" value="FAD synthase"/>
    <property type="match status" value="1"/>
</dbReference>
<evidence type="ECO:0000256" key="33">
    <source>
        <dbReference type="ARBA" id="ARBA00031145"/>
    </source>
</evidence>
<reference evidence="46" key="1">
    <citation type="submission" date="2019-10" db="EMBL/GenBank/DDBJ databases">
        <title>The sequence and de novo assembly of the wild yak genome.</title>
        <authorList>
            <person name="Liu Y."/>
        </authorList>
    </citation>
    <scope>NUCLEOTIDE SEQUENCE [LARGE SCALE GENOMIC DNA]</scope>
    <source>
        <strain evidence="46">WY2019</strain>
    </source>
</reference>
<keyword evidence="47" id="KW-1185">Reference proteome</keyword>
<keyword evidence="23" id="KW-0221">Differentiation</keyword>
<dbReference type="FunFam" id="3.30.160.60:FF:000572">
    <property type="entry name" value="Zinc finger and BTB domain containing 7C"/>
    <property type="match status" value="1"/>
</dbReference>
<evidence type="ECO:0000256" key="38">
    <source>
        <dbReference type="ARBA" id="ARBA00070668"/>
    </source>
</evidence>
<evidence type="ECO:0000256" key="21">
    <source>
        <dbReference type="ARBA" id="ARBA00022741"/>
    </source>
</evidence>
<dbReference type="InterPro" id="IPR036425">
    <property type="entry name" value="MoaB/Mog-like_dom_sf"/>
</dbReference>
<evidence type="ECO:0000256" key="12">
    <source>
        <dbReference type="ARBA" id="ARBA00022491"/>
    </source>
</evidence>
<comment type="pathway">
    <text evidence="5">Cofactor biosynthesis; FAD biosynthesis; FAD from FMN: step 1/1.</text>
</comment>
<feature type="domain" description="BTB" evidence="44">
    <location>
        <begin position="495"/>
        <end position="576"/>
    </location>
</feature>
<dbReference type="GO" id="GO:0000981">
    <property type="term" value="F:DNA-binding transcription factor activity, RNA polymerase II-specific"/>
    <property type="evidence" value="ECO:0007669"/>
    <property type="project" value="TreeGrafter"/>
</dbReference>
<dbReference type="InterPro" id="IPR014729">
    <property type="entry name" value="Rossmann-like_a/b/a_fold"/>
</dbReference>
<evidence type="ECO:0000259" key="44">
    <source>
        <dbReference type="PROSITE" id="PS50097"/>
    </source>
</evidence>
<dbReference type="SMART" id="SM00852">
    <property type="entry name" value="MoCF_biosynth"/>
    <property type="match status" value="1"/>
</dbReference>
<keyword evidence="15" id="KW-0285">Flavoprotein</keyword>
<evidence type="ECO:0000256" key="34">
    <source>
        <dbReference type="ARBA" id="ARBA00031676"/>
    </source>
</evidence>
<evidence type="ECO:0000256" key="28">
    <source>
        <dbReference type="ARBA" id="ARBA00022990"/>
    </source>
</evidence>
<dbReference type="InterPro" id="IPR056596">
    <property type="entry name" value="FLAD1_M"/>
</dbReference>
<comment type="similarity">
    <text evidence="7">In the N-terminal section; belongs to the MoaB/Mog family.</text>
</comment>
<keyword evidence="24" id="KW-0274">FAD</keyword>
<evidence type="ECO:0000256" key="16">
    <source>
        <dbReference type="ARBA" id="ARBA00022643"/>
    </source>
</evidence>
<keyword evidence="22 42" id="KW-0863">Zinc-finger</keyword>
<dbReference type="Gene3D" id="3.40.50.620">
    <property type="entry name" value="HUPs"/>
    <property type="match status" value="1"/>
</dbReference>
<dbReference type="InterPro" id="IPR036236">
    <property type="entry name" value="Znf_C2H2_sf"/>
</dbReference>
<dbReference type="SMART" id="SM00225">
    <property type="entry name" value="BTB"/>
    <property type="match status" value="1"/>
</dbReference>